<sequence length="109" mass="11661">MSRRRHLIAALGLAAGALAFSSPAQADPDYTGYFRDLRYNGIPVLDVDAAAREGLYICDRYRNGATFDQVGNYLVGGGISVESSGVIMAVAVRNLCPDQKPNVDHQAGM</sequence>
<dbReference type="InterPro" id="IPR006311">
    <property type="entry name" value="TAT_signal"/>
</dbReference>
<accession>A0ABU5YKL4</accession>
<organism evidence="3 4">
    <name type="scientific">[Mycobacterium] zoologicum</name>
    <dbReference type="NCBI Taxonomy" id="2872311"/>
    <lineage>
        <taxon>Bacteria</taxon>
        <taxon>Bacillati</taxon>
        <taxon>Actinomycetota</taxon>
        <taxon>Actinomycetes</taxon>
        <taxon>Mycobacteriales</taxon>
        <taxon>Mycobacteriaceae</taxon>
        <taxon>Mycolicibacter</taxon>
    </lineage>
</organism>
<evidence type="ECO:0000313" key="3">
    <source>
        <dbReference type="EMBL" id="MEB3050430.1"/>
    </source>
</evidence>
<protein>
    <submittedName>
        <fullName evidence="3">DUF732 domain-containing protein</fullName>
    </submittedName>
</protein>
<proteinExistence type="predicted"/>
<dbReference type="Proteomes" id="UP001299046">
    <property type="component" value="Unassembled WGS sequence"/>
</dbReference>
<keyword evidence="4" id="KW-1185">Reference proteome</keyword>
<feature type="domain" description="DUF732" evidence="2">
    <location>
        <begin position="33"/>
        <end position="98"/>
    </location>
</feature>
<dbReference type="InterPro" id="IPR007969">
    <property type="entry name" value="DUF732"/>
</dbReference>
<name>A0ABU5YKL4_9MYCO</name>
<feature type="signal peptide" evidence="1">
    <location>
        <begin position="1"/>
        <end position="26"/>
    </location>
</feature>
<dbReference type="RefSeq" id="WP_224864542.1">
    <property type="nucleotide sequence ID" value="NZ_JAYJJT010000011.1"/>
</dbReference>
<feature type="chain" id="PRO_5047495437" evidence="1">
    <location>
        <begin position="27"/>
        <end position="109"/>
    </location>
</feature>
<dbReference type="EMBL" id="JAYJJT010000011">
    <property type="protein sequence ID" value="MEB3050430.1"/>
    <property type="molecule type" value="Genomic_DNA"/>
</dbReference>
<evidence type="ECO:0000259" key="2">
    <source>
        <dbReference type="Pfam" id="PF05305"/>
    </source>
</evidence>
<dbReference type="PROSITE" id="PS51318">
    <property type="entry name" value="TAT"/>
    <property type="match status" value="1"/>
</dbReference>
<evidence type="ECO:0000256" key="1">
    <source>
        <dbReference type="SAM" id="SignalP"/>
    </source>
</evidence>
<evidence type="ECO:0000313" key="4">
    <source>
        <dbReference type="Proteomes" id="UP001299046"/>
    </source>
</evidence>
<gene>
    <name evidence="3" type="ORF">KV112_11895</name>
</gene>
<dbReference type="Pfam" id="PF05305">
    <property type="entry name" value="DUF732"/>
    <property type="match status" value="1"/>
</dbReference>
<reference evidence="3 4" key="1">
    <citation type="submission" date="2023-12" db="EMBL/GenBank/DDBJ databases">
        <title>Description of new species of Mycobacterium terrae complex isolated from sewage at the Sao Paulo Zoological Park Foundation in Brazil.</title>
        <authorList>
            <person name="Romagnoli C.L."/>
            <person name="Conceicao E.C."/>
            <person name="Machado E."/>
            <person name="Barreto L.B.P.F."/>
            <person name="Sharma A."/>
            <person name="Silva N.M."/>
            <person name="Marques L.E."/>
            <person name="Juliana M.A."/>
            <person name="Lourenco M.C.S."/>
            <person name="Digiampietri L.A."/>
            <person name="Suffys P.N."/>
            <person name="Viana-Niero C."/>
        </authorList>
    </citation>
    <scope>NUCLEOTIDE SEQUENCE [LARGE SCALE GENOMIC DNA]</scope>
    <source>
        <strain evidence="3 4">MYC123</strain>
    </source>
</reference>
<keyword evidence="1" id="KW-0732">Signal</keyword>
<comment type="caution">
    <text evidence="3">The sequence shown here is derived from an EMBL/GenBank/DDBJ whole genome shotgun (WGS) entry which is preliminary data.</text>
</comment>